<proteinExistence type="predicted"/>
<evidence type="ECO:0000313" key="1">
    <source>
        <dbReference type="EMBL" id="UOQ74133.1"/>
    </source>
</evidence>
<protein>
    <submittedName>
        <fullName evidence="1">Uncharacterized protein</fullName>
    </submittedName>
</protein>
<dbReference type="Proteomes" id="UP000831796">
    <property type="component" value="Chromosome"/>
</dbReference>
<dbReference type="KEGG" id="hcu:MUN79_09710"/>
<sequence>MALYQPEGRSLSQAVAWFQPYLLKEKQMERQDAVPPGNNAILTIYNRASPEYPLLKADQVFAQYPEFVRTPWAI</sequence>
<dbReference type="RefSeq" id="WP_244677477.1">
    <property type="nucleotide sequence ID" value="NZ_CP095046.1"/>
</dbReference>
<accession>A0A8T9QH49</accession>
<dbReference type="EMBL" id="CP095046">
    <property type="protein sequence ID" value="UOQ74133.1"/>
    <property type="molecule type" value="Genomic_DNA"/>
</dbReference>
<keyword evidence="2" id="KW-1185">Reference proteome</keyword>
<dbReference type="AlphaFoldDB" id="A0A8T9QH49"/>
<reference evidence="1" key="1">
    <citation type="submission" date="2022-04" db="EMBL/GenBank/DDBJ databases">
        <title>Hymenobacter sp. isolated from the air.</title>
        <authorList>
            <person name="Won M."/>
            <person name="Lee C.-M."/>
            <person name="Woen H.-Y."/>
            <person name="Kwon S.-W."/>
        </authorList>
    </citation>
    <scope>NUCLEOTIDE SEQUENCE</scope>
    <source>
        <strain evidence="1">5116S-3</strain>
    </source>
</reference>
<organism evidence="1 2">
    <name type="scientific">Hymenobacter cellulosilyticus</name>
    <dbReference type="NCBI Taxonomy" id="2932248"/>
    <lineage>
        <taxon>Bacteria</taxon>
        <taxon>Pseudomonadati</taxon>
        <taxon>Bacteroidota</taxon>
        <taxon>Cytophagia</taxon>
        <taxon>Cytophagales</taxon>
        <taxon>Hymenobacteraceae</taxon>
        <taxon>Hymenobacter</taxon>
    </lineage>
</organism>
<evidence type="ECO:0000313" key="2">
    <source>
        <dbReference type="Proteomes" id="UP000831796"/>
    </source>
</evidence>
<gene>
    <name evidence="1" type="ORF">MUN79_09710</name>
</gene>
<name>A0A8T9QH49_9BACT</name>